<keyword evidence="4" id="KW-0548">Nucleotidyltransferase</keyword>
<gene>
    <name evidence="14" type="ORF">DLD82_11225</name>
</gene>
<dbReference type="InterPro" id="IPR043519">
    <property type="entry name" value="NT_sf"/>
</dbReference>
<evidence type="ECO:0000259" key="13">
    <source>
        <dbReference type="Pfam" id="PF01909"/>
    </source>
</evidence>
<sequence length="94" mass="10789">MDVLREINIMLPDLKRRFGISRIGVFGSQITGNASPGSDIDILVTFEEGKETFDNYMDLKFFLEDKFGNRVDLVIEDSIKSRLKDRIIKETVFA</sequence>
<evidence type="ECO:0000256" key="1">
    <source>
        <dbReference type="ARBA" id="ARBA00001946"/>
    </source>
</evidence>
<dbReference type="GeneID" id="97610165"/>
<evidence type="ECO:0000256" key="5">
    <source>
        <dbReference type="ARBA" id="ARBA00022723"/>
    </source>
</evidence>
<dbReference type="PANTHER" id="PTHR33571:SF14">
    <property type="entry name" value="PROTEIN ADENYLYLTRANSFERASE MJ0435-RELATED"/>
    <property type="match status" value="1"/>
</dbReference>
<dbReference type="AlphaFoldDB" id="A0A2V2NCW7"/>
<organism evidence="14 15">
    <name type="scientific">Methanospirillum stamsii</name>
    <dbReference type="NCBI Taxonomy" id="1277351"/>
    <lineage>
        <taxon>Archaea</taxon>
        <taxon>Methanobacteriati</taxon>
        <taxon>Methanobacteriota</taxon>
        <taxon>Stenosarchaea group</taxon>
        <taxon>Methanomicrobia</taxon>
        <taxon>Methanomicrobiales</taxon>
        <taxon>Methanospirillaceae</taxon>
        <taxon>Methanospirillum</taxon>
    </lineage>
</organism>
<evidence type="ECO:0000256" key="11">
    <source>
        <dbReference type="ARBA" id="ARBA00047518"/>
    </source>
</evidence>
<feature type="domain" description="Polymerase nucleotidyl transferase" evidence="13">
    <location>
        <begin position="10"/>
        <end position="93"/>
    </location>
</feature>
<evidence type="ECO:0000256" key="2">
    <source>
        <dbReference type="ARBA" id="ARBA00022649"/>
    </source>
</evidence>
<evidence type="ECO:0000256" key="10">
    <source>
        <dbReference type="ARBA" id="ARBA00038276"/>
    </source>
</evidence>
<comment type="catalytic activity">
    <reaction evidence="11">
        <text>O-(5'-adenylyl)-L-tyrosyl-[protein] + ATP = O-[5'-(adenylyl-(5'-&gt;3')-adenylyl)]-L-tyrosyl-[protein] + diphosphate</text>
        <dbReference type="Rhea" id="RHEA:66528"/>
        <dbReference type="Rhea" id="RHEA-COMP:13846"/>
        <dbReference type="Rhea" id="RHEA-COMP:17046"/>
        <dbReference type="ChEBI" id="CHEBI:30616"/>
        <dbReference type="ChEBI" id="CHEBI:33019"/>
        <dbReference type="ChEBI" id="CHEBI:83624"/>
        <dbReference type="ChEBI" id="CHEBI:167160"/>
    </reaction>
</comment>
<dbReference type="InterPro" id="IPR052038">
    <property type="entry name" value="Type-VII_TA_antitoxin"/>
</dbReference>
<evidence type="ECO:0000313" key="14">
    <source>
        <dbReference type="EMBL" id="PWR73143.1"/>
    </source>
</evidence>
<comment type="cofactor">
    <cofactor evidence="1">
        <name>Mg(2+)</name>
        <dbReference type="ChEBI" id="CHEBI:18420"/>
    </cofactor>
</comment>
<keyword evidence="5" id="KW-0479">Metal-binding</keyword>
<evidence type="ECO:0000256" key="4">
    <source>
        <dbReference type="ARBA" id="ARBA00022695"/>
    </source>
</evidence>
<evidence type="ECO:0000256" key="7">
    <source>
        <dbReference type="ARBA" id="ARBA00022840"/>
    </source>
</evidence>
<protein>
    <recommendedName>
        <fullName evidence="9">protein adenylyltransferase</fullName>
        <ecNumber evidence="9">2.7.7.108</ecNumber>
    </recommendedName>
</protein>
<evidence type="ECO:0000256" key="9">
    <source>
        <dbReference type="ARBA" id="ARBA00034531"/>
    </source>
</evidence>
<dbReference type="OrthoDB" id="61846at2157"/>
<keyword evidence="6" id="KW-0547">Nucleotide-binding</keyword>
<dbReference type="SUPFAM" id="SSF81301">
    <property type="entry name" value="Nucleotidyltransferase"/>
    <property type="match status" value="1"/>
</dbReference>
<dbReference type="GO" id="GO:0005524">
    <property type="term" value="F:ATP binding"/>
    <property type="evidence" value="ECO:0007669"/>
    <property type="project" value="UniProtKB-KW"/>
</dbReference>
<dbReference type="Gene3D" id="3.30.460.10">
    <property type="entry name" value="Beta Polymerase, domain 2"/>
    <property type="match status" value="1"/>
</dbReference>
<evidence type="ECO:0000256" key="3">
    <source>
        <dbReference type="ARBA" id="ARBA00022679"/>
    </source>
</evidence>
<evidence type="ECO:0000313" key="15">
    <source>
        <dbReference type="Proteomes" id="UP000245934"/>
    </source>
</evidence>
<dbReference type="CDD" id="cd05403">
    <property type="entry name" value="NT_KNTase_like"/>
    <property type="match status" value="1"/>
</dbReference>
<dbReference type="Proteomes" id="UP000245934">
    <property type="component" value="Unassembled WGS sequence"/>
</dbReference>
<dbReference type="Pfam" id="PF01909">
    <property type="entry name" value="NTP_transf_2"/>
    <property type="match status" value="1"/>
</dbReference>
<dbReference type="PANTHER" id="PTHR33571">
    <property type="entry name" value="SSL8005 PROTEIN"/>
    <property type="match status" value="1"/>
</dbReference>
<evidence type="ECO:0000256" key="6">
    <source>
        <dbReference type="ARBA" id="ARBA00022741"/>
    </source>
</evidence>
<dbReference type="GO" id="GO:0046872">
    <property type="term" value="F:metal ion binding"/>
    <property type="evidence" value="ECO:0007669"/>
    <property type="project" value="UniProtKB-KW"/>
</dbReference>
<comment type="caution">
    <text evidence="14">The sequence shown here is derived from an EMBL/GenBank/DDBJ whole genome shotgun (WGS) entry which is preliminary data.</text>
</comment>
<keyword evidence="15" id="KW-1185">Reference proteome</keyword>
<keyword evidence="3 14" id="KW-0808">Transferase</keyword>
<dbReference type="RefSeq" id="WP_109941218.1">
    <property type="nucleotide sequence ID" value="NZ_CP176366.1"/>
</dbReference>
<proteinExistence type="inferred from homology"/>
<dbReference type="InterPro" id="IPR002934">
    <property type="entry name" value="Polymerase_NTP_transf_dom"/>
</dbReference>
<evidence type="ECO:0000256" key="12">
    <source>
        <dbReference type="ARBA" id="ARBA00048696"/>
    </source>
</evidence>
<comment type="similarity">
    <text evidence="10">Belongs to the MntA antitoxin family.</text>
</comment>
<dbReference type="GO" id="GO:0070733">
    <property type="term" value="F:AMPylase activity"/>
    <property type="evidence" value="ECO:0007669"/>
    <property type="project" value="UniProtKB-EC"/>
</dbReference>
<dbReference type="EMBL" id="QGMZ01000021">
    <property type="protein sequence ID" value="PWR73143.1"/>
    <property type="molecule type" value="Genomic_DNA"/>
</dbReference>
<evidence type="ECO:0000256" key="8">
    <source>
        <dbReference type="ARBA" id="ARBA00022842"/>
    </source>
</evidence>
<name>A0A2V2NCW7_9EURY</name>
<keyword evidence="8" id="KW-0460">Magnesium</keyword>
<reference evidence="14 15" key="1">
    <citation type="submission" date="2018-05" db="EMBL/GenBank/DDBJ databases">
        <title>Draft genome of Methanospirillum stamsii Pt1.</title>
        <authorList>
            <person name="Dueholm M.S."/>
            <person name="Nielsen P.H."/>
            <person name="Bakmann L.F."/>
            <person name="Otzen D.E."/>
        </authorList>
    </citation>
    <scope>NUCLEOTIDE SEQUENCE [LARGE SCALE GENOMIC DNA]</scope>
    <source>
        <strain evidence="14 15">Pt1</strain>
    </source>
</reference>
<keyword evidence="7" id="KW-0067">ATP-binding</keyword>
<accession>A0A2V2NCW7</accession>
<keyword evidence="2" id="KW-1277">Toxin-antitoxin system</keyword>
<comment type="catalytic activity">
    <reaction evidence="12">
        <text>L-tyrosyl-[protein] + ATP = O-(5'-adenylyl)-L-tyrosyl-[protein] + diphosphate</text>
        <dbReference type="Rhea" id="RHEA:54288"/>
        <dbReference type="Rhea" id="RHEA-COMP:10136"/>
        <dbReference type="Rhea" id="RHEA-COMP:13846"/>
        <dbReference type="ChEBI" id="CHEBI:30616"/>
        <dbReference type="ChEBI" id="CHEBI:33019"/>
        <dbReference type="ChEBI" id="CHEBI:46858"/>
        <dbReference type="ChEBI" id="CHEBI:83624"/>
        <dbReference type="EC" id="2.7.7.108"/>
    </reaction>
</comment>
<dbReference type="EC" id="2.7.7.108" evidence="9"/>